<dbReference type="InterPro" id="IPR042242">
    <property type="entry name" value="RecO_C"/>
</dbReference>
<comment type="function">
    <text evidence="7">Involved in DNA repair and RecF pathway recombination.</text>
</comment>
<dbReference type="OrthoDB" id="9797083at2"/>
<keyword evidence="4 7" id="KW-0233">DNA recombination</keyword>
<sequence length="247" mass="26871">MASRSTNRSGIIIRRHVLPAGDVLLTLLTQQGKLRCIARSGVRGGNKSLINLFQHIALSVYATPNSDLPTVQQVALEGALPKLTDPERYGYAHLMAELADTLFQEGEHSEAAFELFAGALRGISHHADPEFVALVMSYKLLILAGFVPRASTCARCGSSDPRHPDPLSGHLVCAACAELAPLPNAVVRFLRDVPKQSVRLLMQAPVPAAQRLALWRALERFVTLHVGEVRSWRGLPHESRWGLSAGP</sequence>
<dbReference type="GO" id="GO:0006310">
    <property type="term" value="P:DNA recombination"/>
    <property type="evidence" value="ECO:0007669"/>
    <property type="project" value="UniProtKB-UniRule"/>
</dbReference>
<dbReference type="GO" id="GO:0043590">
    <property type="term" value="C:bacterial nucleoid"/>
    <property type="evidence" value="ECO:0007669"/>
    <property type="project" value="TreeGrafter"/>
</dbReference>
<dbReference type="InterPro" id="IPR022572">
    <property type="entry name" value="DNA_rep/recomb_RecO_N"/>
</dbReference>
<dbReference type="Gene3D" id="2.40.50.140">
    <property type="entry name" value="Nucleic acid-binding proteins"/>
    <property type="match status" value="1"/>
</dbReference>
<protein>
    <recommendedName>
        <fullName evidence="2 7">DNA repair protein RecO</fullName>
    </recommendedName>
    <alternativeName>
        <fullName evidence="6 7">Recombination protein O</fullName>
    </alternativeName>
</protein>
<reference evidence="9 10" key="1">
    <citation type="submission" date="2018-06" db="EMBL/GenBank/DDBJ databases">
        <title>Genomic Encyclopedia of Type Strains, Phase IV (KMG-IV): sequencing the most valuable type-strain genomes for metagenomic binning, comparative biology and taxonomic classification.</title>
        <authorList>
            <person name="Goeker M."/>
        </authorList>
    </citation>
    <scope>NUCLEOTIDE SEQUENCE [LARGE SCALE GENOMIC DNA]</scope>
    <source>
        <strain evidence="9 10">DSM 18048</strain>
    </source>
</reference>
<organism evidence="9 10">
    <name type="scientific">Deinococcus yavapaiensis KR-236</name>
    <dbReference type="NCBI Taxonomy" id="694435"/>
    <lineage>
        <taxon>Bacteria</taxon>
        <taxon>Thermotogati</taxon>
        <taxon>Deinococcota</taxon>
        <taxon>Deinococci</taxon>
        <taxon>Deinococcales</taxon>
        <taxon>Deinococcaceae</taxon>
        <taxon>Deinococcus</taxon>
    </lineage>
</organism>
<dbReference type="GO" id="GO:0006302">
    <property type="term" value="P:double-strand break repair"/>
    <property type="evidence" value="ECO:0007669"/>
    <property type="project" value="TreeGrafter"/>
</dbReference>
<keyword evidence="10" id="KW-1185">Reference proteome</keyword>
<evidence type="ECO:0000256" key="7">
    <source>
        <dbReference type="HAMAP-Rule" id="MF_00201"/>
    </source>
</evidence>
<evidence type="ECO:0000256" key="1">
    <source>
        <dbReference type="ARBA" id="ARBA00007452"/>
    </source>
</evidence>
<dbReference type="Gene3D" id="1.20.1440.120">
    <property type="entry name" value="Recombination protein O, C-terminal domain"/>
    <property type="match status" value="1"/>
</dbReference>
<proteinExistence type="inferred from homology"/>
<dbReference type="SUPFAM" id="SSF50249">
    <property type="entry name" value="Nucleic acid-binding proteins"/>
    <property type="match status" value="1"/>
</dbReference>
<dbReference type="SUPFAM" id="SSF57863">
    <property type="entry name" value="ArfGap/RecO-like zinc finger"/>
    <property type="match status" value="1"/>
</dbReference>
<dbReference type="RefSeq" id="WP_110886264.1">
    <property type="nucleotide sequence ID" value="NZ_QJSX01000005.1"/>
</dbReference>
<evidence type="ECO:0000256" key="6">
    <source>
        <dbReference type="ARBA" id="ARBA00033409"/>
    </source>
</evidence>
<evidence type="ECO:0000256" key="4">
    <source>
        <dbReference type="ARBA" id="ARBA00023172"/>
    </source>
</evidence>
<evidence type="ECO:0000256" key="3">
    <source>
        <dbReference type="ARBA" id="ARBA00022763"/>
    </source>
</evidence>
<dbReference type="Pfam" id="PF11967">
    <property type="entry name" value="RecO_N"/>
    <property type="match status" value="1"/>
</dbReference>
<gene>
    <name evidence="7" type="primary">recO</name>
    <name evidence="9" type="ORF">DES52_105122</name>
</gene>
<evidence type="ECO:0000256" key="5">
    <source>
        <dbReference type="ARBA" id="ARBA00023204"/>
    </source>
</evidence>
<comment type="similarity">
    <text evidence="1 7">Belongs to the RecO family.</text>
</comment>
<keyword evidence="5 7" id="KW-0234">DNA repair</keyword>
<dbReference type="Gene3D" id="6.20.220.20">
    <property type="entry name" value="Recombination protein O, zinc-binding domain"/>
    <property type="match status" value="1"/>
</dbReference>
<dbReference type="InterPro" id="IPR012340">
    <property type="entry name" value="NA-bd_OB-fold"/>
</dbReference>
<accession>A0A318S6T9</accession>
<dbReference type="InterPro" id="IPR037278">
    <property type="entry name" value="ARFGAP/RecO"/>
</dbReference>
<keyword evidence="3 7" id="KW-0227">DNA damage</keyword>
<evidence type="ECO:0000256" key="2">
    <source>
        <dbReference type="ARBA" id="ARBA00021310"/>
    </source>
</evidence>
<comment type="caution">
    <text evidence="9">The sequence shown here is derived from an EMBL/GenBank/DDBJ whole genome shotgun (WGS) entry which is preliminary data.</text>
</comment>
<dbReference type="NCBIfam" id="TIGR00613">
    <property type="entry name" value="reco"/>
    <property type="match status" value="1"/>
</dbReference>
<dbReference type="Pfam" id="PF02565">
    <property type="entry name" value="RecO_C"/>
    <property type="match status" value="1"/>
</dbReference>
<dbReference type="AlphaFoldDB" id="A0A318S6T9"/>
<dbReference type="HAMAP" id="MF_00201">
    <property type="entry name" value="RecO"/>
    <property type="match status" value="1"/>
</dbReference>
<dbReference type="EMBL" id="QJSX01000005">
    <property type="protein sequence ID" value="PYE54484.1"/>
    <property type="molecule type" value="Genomic_DNA"/>
</dbReference>
<evidence type="ECO:0000313" key="10">
    <source>
        <dbReference type="Proteomes" id="UP000248326"/>
    </source>
</evidence>
<name>A0A318S6T9_9DEIO</name>
<dbReference type="PANTHER" id="PTHR33991:SF1">
    <property type="entry name" value="DNA REPAIR PROTEIN RECO"/>
    <property type="match status" value="1"/>
</dbReference>
<feature type="domain" description="DNA replication/recombination mediator RecO N-terminal" evidence="8">
    <location>
        <begin position="6"/>
        <end position="76"/>
    </location>
</feature>
<dbReference type="Proteomes" id="UP000248326">
    <property type="component" value="Unassembled WGS sequence"/>
</dbReference>
<evidence type="ECO:0000313" key="9">
    <source>
        <dbReference type="EMBL" id="PYE54484.1"/>
    </source>
</evidence>
<evidence type="ECO:0000259" key="8">
    <source>
        <dbReference type="Pfam" id="PF11967"/>
    </source>
</evidence>
<dbReference type="InterPro" id="IPR003717">
    <property type="entry name" value="RecO"/>
</dbReference>
<dbReference type="PANTHER" id="PTHR33991">
    <property type="entry name" value="DNA REPAIR PROTEIN RECO"/>
    <property type="match status" value="1"/>
</dbReference>